<keyword evidence="2" id="KW-1185">Reference proteome</keyword>
<name>A0A7W9GNT7_9ACTN</name>
<evidence type="ECO:0000313" key="1">
    <source>
        <dbReference type="EMBL" id="MBB5787021.1"/>
    </source>
</evidence>
<sequence length="235" mass="25452">MRFVVRGVEVDLDREDIVRVLNGVQPGRVQKYGVRVGDVVFPVKQVYHLVTGLPLGQFSSAVARRHLRALGFEILGSEAGGASPLDPAAGQGWPWDGEVRSMFAAFLHDHGWQVVSTADTASRERGVDVAARKGDRRLGAEVKGWPSADDAGVRRAAGITKTYPASRAAHWFSQALLRAVMLLDSQPGHESLIVLPDLLRYRGLAERTRTGRAAAGVHVLFVSETGSVDAPDWTP</sequence>
<dbReference type="RefSeq" id="WP_184820814.1">
    <property type="nucleotide sequence ID" value="NZ_JACHMM010000001.1"/>
</dbReference>
<accession>A0A7W9GNT7</accession>
<protein>
    <submittedName>
        <fullName evidence="1">Uncharacterized protein</fullName>
    </submittedName>
</protein>
<organism evidence="1 2">
    <name type="scientific">Jiangella mangrovi</name>
    <dbReference type="NCBI Taxonomy" id="1524084"/>
    <lineage>
        <taxon>Bacteria</taxon>
        <taxon>Bacillati</taxon>
        <taxon>Actinomycetota</taxon>
        <taxon>Actinomycetes</taxon>
        <taxon>Jiangellales</taxon>
        <taxon>Jiangellaceae</taxon>
        <taxon>Jiangella</taxon>
    </lineage>
</organism>
<dbReference type="EMBL" id="JACHMM010000001">
    <property type="protein sequence ID" value="MBB5787021.1"/>
    <property type="molecule type" value="Genomic_DNA"/>
</dbReference>
<dbReference type="Proteomes" id="UP000542813">
    <property type="component" value="Unassembled WGS sequence"/>
</dbReference>
<comment type="caution">
    <text evidence="1">The sequence shown here is derived from an EMBL/GenBank/DDBJ whole genome shotgun (WGS) entry which is preliminary data.</text>
</comment>
<gene>
    <name evidence="1" type="ORF">HD601_001596</name>
</gene>
<reference evidence="1 2" key="1">
    <citation type="submission" date="2020-08" db="EMBL/GenBank/DDBJ databases">
        <title>Sequencing the genomes of 1000 actinobacteria strains.</title>
        <authorList>
            <person name="Klenk H.-P."/>
        </authorList>
    </citation>
    <scope>NUCLEOTIDE SEQUENCE [LARGE SCALE GENOMIC DNA]</scope>
    <source>
        <strain evidence="1 2">DSM 102122</strain>
    </source>
</reference>
<dbReference type="AlphaFoldDB" id="A0A7W9GNT7"/>
<evidence type="ECO:0000313" key="2">
    <source>
        <dbReference type="Proteomes" id="UP000542813"/>
    </source>
</evidence>
<proteinExistence type="predicted"/>